<dbReference type="PANTHER" id="PTHR47371">
    <property type="entry name" value="LIPOTEICHOIC ACID SYNTHASE"/>
    <property type="match status" value="1"/>
</dbReference>
<dbReference type="EMBL" id="DWWD01000042">
    <property type="protein sequence ID" value="HJC51025.1"/>
    <property type="molecule type" value="Genomic_DNA"/>
</dbReference>
<proteinExistence type="predicted"/>
<evidence type="ECO:0000256" key="4">
    <source>
        <dbReference type="ARBA" id="ARBA00022692"/>
    </source>
</evidence>
<feature type="transmembrane region" description="Helical" evidence="7">
    <location>
        <begin position="186"/>
        <end position="204"/>
    </location>
</feature>
<reference evidence="9" key="1">
    <citation type="journal article" date="2021" name="PeerJ">
        <title>Extensive microbial diversity within the chicken gut microbiome revealed by metagenomics and culture.</title>
        <authorList>
            <person name="Gilroy R."/>
            <person name="Ravi A."/>
            <person name="Getino M."/>
            <person name="Pursley I."/>
            <person name="Horton D.L."/>
            <person name="Alikhan N.F."/>
            <person name="Baker D."/>
            <person name="Gharbi K."/>
            <person name="Hall N."/>
            <person name="Watson M."/>
            <person name="Adriaenssens E.M."/>
            <person name="Foster-Nyarko E."/>
            <person name="Jarju S."/>
            <person name="Secka A."/>
            <person name="Antonio M."/>
            <person name="Oren A."/>
            <person name="Chaudhuri R.R."/>
            <person name="La Ragione R."/>
            <person name="Hildebrand F."/>
            <person name="Pallen M.J."/>
        </authorList>
    </citation>
    <scope>NUCLEOTIDE SEQUENCE</scope>
    <source>
        <strain evidence="9">ChiSjej3B21-8574</strain>
    </source>
</reference>
<dbReference type="Gene3D" id="3.40.720.10">
    <property type="entry name" value="Alkaline Phosphatase, subunit A"/>
    <property type="match status" value="1"/>
</dbReference>
<evidence type="ECO:0000256" key="5">
    <source>
        <dbReference type="ARBA" id="ARBA00022989"/>
    </source>
</evidence>
<feature type="transmembrane region" description="Helical" evidence="7">
    <location>
        <begin position="80"/>
        <end position="97"/>
    </location>
</feature>
<feature type="transmembrane region" description="Helical" evidence="7">
    <location>
        <begin position="42"/>
        <end position="60"/>
    </location>
</feature>
<evidence type="ECO:0000256" key="3">
    <source>
        <dbReference type="ARBA" id="ARBA00022475"/>
    </source>
</evidence>
<evidence type="ECO:0000256" key="7">
    <source>
        <dbReference type="SAM" id="Phobius"/>
    </source>
</evidence>
<organism evidence="9 10">
    <name type="scientific">Candidatus Anaerostipes avistercoris</name>
    <dbReference type="NCBI Taxonomy" id="2838462"/>
    <lineage>
        <taxon>Bacteria</taxon>
        <taxon>Bacillati</taxon>
        <taxon>Bacillota</taxon>
        <taxon>Clostridia</taxon>
        <taxon>Lachnospirales</taxon>
        <taxon>Lachnospiraceae</taxon>
        <taxon>Anaerostipes</taxon>
    </lineage>
</organism>
<dbReference type="CDD" id="cd16015">
    <property type="entry name" value="LTA_synthase"/>
    <property type="match status" value="1"/>
</dbReference>
<keyword evidence="3" id="KW-1003">Cell membrane</keyword>
<evidence type="ECO:0000256" key="2">
    <source>
        <dbReference type="ARBA" id="ARBA00004936"/>
    </source>
</evidence>
<sequence>MRTFLKKIKGAGRKIGAAGKKIGAIGKKAGLVIVDKLRKHPIMCNIVLSILMGVILETLGRQRSDFSSILDFADQRTRMFLYNILIIFLSYSIVLVVKRRLFTYIVVTLLWSVIGIVNWMMLNTRNTPFTYVDVTLLKSVLPVMSNYFTPMEIISMGALILIALVLLVVAFMYLPMEKRLKRKRGFLQLIVICAAFSGVTALGFKTGDLTDQIHNILLAFNDYGTSYCFAITALKNGIDKPSDYSQEKIKSIEDQTDKAVADMEEKEKENNETVKKPNIIFVQLESHFDITQVKGVTFNKDPLPNFHKYMKEYSSGQLSMPSYGAGTANSEFELITGMNLDHFGAAEYPYKTVLQDTTTESMATVLKEQGYTAHAIHDNSAAFYDRDMVFSQLGFDTFTTKETMNVQKWTENGWAKDAILTGCINDSLDSTEGQDYVYCISVQGHGDYPTTEVIENPDIVVTGGIEDEAMKNKYTYYANQVYQMDQFVGDLVHSLEKRNEETILVMYGDHLPSLNIEDENLTYGNKYETSYFIWDNMGLSKQDGTIEAYDLGSEILKKCNIHNGVMNSFHQTRKGTENYQEDMKNLQYDMLYGKQYVWDQENPFTATDITFGIRDLEVTKAYETDDSVFIVGNNFTNYAEVYVDDVQLNTTFHNEHLLEVPKDSLEDGDTFTVSIVSRAPRVLRTSKPYLYKNSGN</sequence>
<dbReference type="AlphaFoldDB" id="A0A9D2PHS7"/>
<comment type="subcellular location">
    <subcellularLocation>
        <location evidence="1">Cell membrane</location>
        <topology evidence="1">Multi-pass membrane protein</topology>
    </subcellularLocation>
</comment>
<dbReference type="InterPro" id="IPR050448">
    <property type="entry name" value="OpgB/LTA_synthase_biosynth"/>
</dbReference>
<accession>A0A9D2PHS7</accession>
<dbReference type="Pfam" id="PF00884">
    <property type="entry name" value="Sulfatase"/>
    <property type="match status" value="1"/>
</dbReference>
<keyword evidence="5 7" id="KW-1133">Transmembrane helix</keyword>
<protein>
    <submittedName>
        <fullName evidence="9">LTA synthase family protein</fullName>
    </submittedName>
</protein>
<reference evidence="9" key="2">
    <citation type="submission" date="2021-04" db="EMBL/GenBank/DDBJ databases">
        <authorList>
            <person name="Gilroy R."/>
        </authorList>
    </citation>
    <scope>NUCLEOTIDE SEQUENCE</scope>
    <source>
        <strain evidence="9">ChiSjej3B21-8574</strain>
    </source>
</reference>
<evidence type="ECO:0000313" key="10">
    <source>
        <dbReference type="Proteomes" id="UP000823904"/>
    </source>
</evidence>
<evidence type="ECO:0000256" key="6">
    <source>
        <dbReference type="ARBA" id="ARBA00023136"/>
    </source>
</evidence>
<feature type="transmembrane region" description="Helical" evidence="7">
    <location>
        <begin position="153"/>
        <end position="174"/>
    </location>
</feature>
<dbReference type="InterPro" id="IPR017850">
    <property type="entry name" value="Alkaline_phosphatase_core_sf"/>
</dbReference>
<dbReference type="InterPro" id="IPR000917">
    <property type="entry name" value="Sulfatase_N"/>
</dbReference>
<dbReference type="Proteomes" id="UP000823904">
    <property type="component" value="Unassembled WGS sequence"/>
</dbReference>
<feature type="domain" description="Sulfatase N-terminal" evidence="8">
    <location>
        <begin position="277"/>
        <end position="556"/>
    </location>
</feature>
<dbReference type="SUPFAM" id="SSF53649">
    <property type="entry name" value="Alkaline phosphatase-like"/>
    <property type="match status" value="1"/>
</dbReference>
<comment type="caution">
    <text evidence="9">The sequence shown here is derived from an EMBL/GenBank/DDBJ whole genome shotgun (WGS) entry which is preliminary data.</text>
</comment>
<evidence type="ECO:0000313" key="9">
    <source>
        <dbReference type="EMBL" id="HJC51025.1"/>
    </source>
</evidence>
<evidence type="ECO:0000256" key="1">
    <source>
        <dbReference type="ARBA" id="ARBA00004651"/>
    </source>
</evidence>
<name>A0A9D2PHS7_9FIRM</name>
<evidence type="ECO:0000259" key="8">
    <source>
        <dbReference type="Pfam" id="PF00884"/>
    </source>
</evidence>
<dbReference type="PANTHER" id="PTHR47371:SF3">
    <property type="entry name" value="PHOSPHOGLYCEROL TRANSFERASE I"/>
    <property type="match status" value="1"/>
</dbReference>
<keyword evidence="4 7" id="KW-0812">Transmembrane</keyword>
<gene>
    <name evidence="9" type="ORF">H9754_10770</name>
</gene>
<feature type="transmembrane region" description="Helical" evidence="7">
    <location>
        <begin position="104"/>
        <end position="122"/>
    </location>
</feature>
<comment type="pathway">
    <text evidence="2">Cell wall biogenesis; lipoteichoic acid biosynthesis.</text>
</comment>
<dbReference type="GO" id="GO:0005886">
    <property type="term" value="C:plasma membrane"/>
    <property type="evidence" value="ECO:0007669"/>
    <property type="project" value="UniProtKB-SubCell"/>
</dbReference>
<keyword evidence="6 7" id="KW-0472">Membrane</keyword>